<accession>A0ABS5U7Q0</accession>
<evidence type="ECO:0000256" key="3">
    <source>
        <dbReference type="HAMAP-Rule" id="MF_00272"/>
    </source>
</evidence>
<comment type="function">
    <text evidence="3">The glycine cleavage system catalyzes the degradation of glycine. The H protein shuttles the methylamine group of glycine from the P protein to the T protein.</text>
</comment>
<dbReference type="HAMAP" id="MF_00272">
    <property type="entry name" value="GcvH"/>
    <property type="match status" value="1"/>
</dbReference>
<dbReference type="InterPro" id="IPR000089">
    <property type="entry name" value="Biotin_lipoyl"/>
</dbReference>
<dbReference type="PANTHER" id="PTHR11715">
    <property type="entry name" value="GLYCINE CLEAVAGE SYSTEM H PROTEIN"/>
    <property type="match status" value="1"/>
</dbReference>
<evidence type="ECO:0000313" key="5">
    <source>
        <dbReference type="EMBL" id="MBT1071697.1"/>
    </source>
</evidence>
<dbReference type="Pfam" id="PF01597">
    <property type="entry name" value="GCV_H"/>
    <property type="match status" value="1"/>
</dbReference>
<dbReference type="PANTHER" id="PTHR11715:SF3">
    <property type="entry name" value="GLYCINE CLEAVAGE SYSTEM H PROTEIN-RELATED"/>
    <property type="match status" value="1"/>
</dbReference>
<dbReference type="NCBIfam" id="NF002270">
    <property type="entry name" value="PRK01202.1"/>
    <property type="match status" value="1"/>
</dbReference>
<dbReference type="InterPro" id="IPR017453">
    <property type="entry name" value="GCV_H_sub"/>
</dbReference>
<keyword evidence="2 3" id="KW-0450">Lipoyl</keyword>
<dbReference type="InterPro" id="IPR003016">
    <property type="entry name" value="2-oxoA_DH_lipoyl-BS"/>
</dbReference>
<dbReference type="InterPro" id="IPR033753">
    <property type="entry name" value="GCV_H/Fam206"/>
</dbReference>
<organism evidence="5 6">
    <name type="scientific">Pelotalea chapellei</name>
    <dbReference type="NCBI Taxonomy" id="44671"/>
    <lineage>
        <taxon>Bacteria</taxon>
        <taxon>Pseudomonadati</taxon>
        <taxon>Thermodesulfobacteriota</taxon>
        <taxon>Desulfuromonadia</taxon>
        <taxon>Geobacterales</taxon>
        <taxon>Geobacteraceae</taxon>
        <taxon>Pelotalea</taxon>
    </lineage>
</organism>
<evidence type="ECO:0000256" key="1">
    <source>
        <dbReference type="ARBA" id="ARBA00009249"/>
    </source>
</evidence>
<feature type="modified residue" description="N6-lipoyllysine" evidence="3">
    <location>
        <position position="63"/>
    </location>
</feature>
<protein>
    <recommendedName>
        <fullName evidence="3">Glycine cleavage system H protein</fullName>
    </recommendedName>
</protein>
<evidence type="ECO:0000313" key="6">
    <source>
        <dbReference type="Proteomes" id="UP000784128"/>
    </source>
</evidence>
<dbReference type="InterPro" id="IPR011053">
    <property type="entry name" value="Single_hybrid_motif"/>
</dbReference>
<sequence length="128" mass="14218">MDFPEELKYSKEHIWVRVEHDAAVIGITDFAQEELGAISGVNLPEEGDEVEQDDSLGSVEARKTVSEIYAPFSGTVRAVNHEAVDNPGVLNDDPYDSGWLVEVSLDDIDELKGLMSAEDYADYVENRE</sequence>
<dbReference type="EMBL" id="JAHDYS010000006">
    <property type="protein sequence ID" value="MBT1071697.1"/>
    <property type="molecule type" value="Genomic_DNA"/>
</dbReference>
<keyword evidence="6" id="KW-1185">Reference proteome</keyword>
<name>A0ABS5U7Q0_9BACT</name>
<comment type="cofactor">
    <cofactor evidence="3">
        <name>(R)-lipoate</name>
        <dbReference type="ChEBI" id="CHEBI:83088"/>
    </cofactor>
    <text evidence="3">Binds 1 lipoyl cofactor covalently.</text>
</comment>
<dbReference type="PROSITE" id="PS00189">
    <property type="entry name" value="LIPOYL"/>
    <property type="match status" value="1"/>
</dbReference>
<dbReference type="Gene3D" id="2.40.50.100">
    <property type="match status" value="1"/>
</dbReference>
<feature type="domain" description="Lipoyl-binding" evidence="4">
    <location>
        <begin position="22"/>
        <end position="104"/>
    </location>
</feature>
<comment type="subunit">
    <text evidence="3">The glycine cleavage system is composed of four proteins: P, T, L and H.</text>
</comment>
<proteinExistence type="inferred from homology"/>
<dbReference type="NCBIfam" id="TIGR00527">
    <property type="entry name" value="gcvH"/>
    <property type="match status" value="1"/>
</dbReference>
<gene>
    <name evidence="3 5" type="primary">gcvH</name>
    <name evidence="5" type="ORF">KJB30_07875</name>
</gene>
<dbReference type="CDD" id="cd06848">
    <property type="entry name" value="GCS_H"/>
    <property type="match status" value="1"/>
</dbReference>
<comment type="caution">
    <text evidence="5">The sequence shown here is derived from an EMBL/GenBank/DDBJ whole genome shotgun (WGS) entry which is preliminary data.</text>
</comment>
<dbReference type="PROSITE" id="PS50968">
    <property type="entry name" value="BIOTINYL_LIPOYL"/>
    <property type="match status" value="1"/>
</dbReference>
<evidence type="ECO:0000256" key="2">
    <source>
        <dbReference type="ARBA" id="ARBA00022823"/>
    </source>
</evidence>
<dbReference type="RefSeq" id="WP_214297743.1">
    <property type="nucleotide sequence ID" value="NZ_JAHDYS010000006.1"/>
</dbReference>
<dbReference type="Proteomes" id="UP000784128">
    <property type="component" value="Unassembled WGS sequence"/>
</dbReference>
<dbReference type="InterPro" id="IPR002930">
    <property type="entry name" value="GCV_H"/>
</dbReference>
<evidence type="ECO:0000259" key="4">
    <source>
        <dbReference type="PROSITE" id="PS50968"/>
    </source>
</evidence>
<reference evidence="5 6" key="1">
    <citation type="submission" date="2021-05" db="EMBL/GenBank/DDBJ databases">
        <title>The draft genome of Geobacter chapellei DSM 13688.</title>
        <authorList>
            <person name="Xu Z."/>
            <person name="Masuda Y."/>
            <person name="Itoh H."/>
            <person name="Senoo K."/>
        </authorList>
    </citation>
    <scope>NUCLEOTIDE SEQUENCE [LARGE SCALE GENOMIC DNA]</scope>
    <source>
        <strain evidence="5 6">DSM 13688</strain>
    </source>
</reference>
<comment type="similarity">
    <text evidence="1 3">Belongs to the GcvH family.</text>
</comment>
<dbReference type="SUPFAM" id="SSF51230">
    <property type="entry name" value="Single hybrid motif"/>
    <property type="match status" value="1"/>
</dbReference>